<protein>
    <submittedName>
        <fullName evidence="2">Uncharacterized protein</fullName>
    </submittedName>
</protein>
<reference evidence="2" key="1">
    <citation type="submission" date="2021-12" db="EMBL/GenBank/DDBJ databases">
        <title>Prjna785345.</title>
        <authorList>
            <person name="Rujirawat T."/>
            <person name="Krajaejun T."/>
        </authorList>
    </citation>
    <scope>NUCLEOTIDE SEQUENCE</scope>
    <source>
        <strain evidence="2">Pi057C3</strain>
    </source>
</reference>
<dbReference type="AlphaFoldDB" id="A0AAD5Q977"/>
<feature type="compositionally biased region" description="Low complexity" evidence="1">
    <location>
        <begin position="7"/>
        <end position="24"/>
    </location>
</feature>
<evidence type="ECO:0000313" key="3">
    <source>
        <dbReference type="Proteomes" id="UP001209570"/>
    </source>
</evidence>
<comment type="caution">
    <text evidence="2">The sequence shown here is derived from an EMBL/GenBank/DDBJ whole genome shotgun (WGS) entry which is preliminary data.</text>
</comment>
<proteinExistence type="predicted"/>
<feature type="region of interest" description="Disordered" evidence="1">
    <location>
        <begin position="1"/>
        <end position="64"/>
    </location>
</feature>
<name>A0AAD5Q977_PYTIN</name>
<gene>
    <name evidence="2" type="ORF">P43SY_008366</name>
</gene>
<evidence type="ECO:0000313" key="2">
    <source>
        <dbReference type="EMBL" id="KAJ0406115.1"/>
    </source>
</evidence>
<dbReference type="Proteomes" id="UP001209570">
    <property type="component" value="Unassembled WGS sequence"/>
</dbReference>
<feature type="region of interest" description="Disordered" evidence="1">
    <location>
        <begin position="260"/>
        <end position="315"/>
    </location>
</feature>
<evidence type="ECO:0000256" key="1">
    <source>
        <dbReference type="SAM" id="MobiDB-lite"/>
    </source>
</evidence>
<accession>A0AAD5Q977</accession>
<feature type="compositionally biased region" description="Low complexity" evidence="1">
    <location>
        <begin position="31"/>
        <end position="49"/>
    </location>
</feature>
<dbReference type="EMBL" id="JAKCXM010000036">
    <property type="protein sequence ID" value="KAJ0406115.1"/>
    <property type="molecule type" value="Genomic_DNA"/>
</dbReference>
<feature type="region of interest" description="Disordered" evidence="1">
    <location>
        <begin position="151"/>
        <end position="172"/>
    </location>
</feature>
<keyword evidence="3" id="KW-1185">Reference proteome</keyword>
<sequence length="315" mass="34707">MGKKQNKQQAQQQAPQQQQQQQQKAPEKKGQQQQHQKQAAPAPAPAKEAPAQDKKGGKKGGKNYTMASHLTRTLHVMLLAAVLLQSSVHAHGELHLPRPTYPKWGGNVAATISVSVMPFQRISNYTKAFDEAIRQTGLSLKEFILKHQDMSGASVDGSTPECGYSDPNGRPQPLPERIKFDNNGFIHQGPCEAYCDDVLVTRHTPDCRSAYPGGLVPYDRAKCEGKKRFTFYWLTMDALDSAPWQVYTNCVPLLGSSHSNETTTLVPQSTRPTTQPSLAPTETPVMPSILPPRSTAPAPTSSPPKPKCNRRQRRV</sequence>
<organism evidence="2 3">
    <name type="scientific">Pythium insidiosum</name>
    <name type="common">Pythiosis disease agent</name>
    <dbReference type="NCBI Taxonomy" id="114742"/>
    <lineage>
        <taxon>Eukaryota</taxon>
        <taxon>Sar</taxon>
        <taxon>Stramenopiles</taxon>
        <taxon>Oomycota</taxon>
        <taxon>Peronosporomycetes</taxon>
        <taxon>Pythiales</taxon>
        <taxon>Pythiaceae</taxon>
        <taxon>Pythium</taxon>
    </lineage>
</organism>
<feature type="compositionally biased region" description="Polar residues" evidence="1">
    <location>
        <begin position="260"/>
        <end position="280"/>
    </location>
</feature>